<sequence length="122" mass="13042">MESLNPKKPKFSINTNFQTALPALLANGAAIDNAKVLSSEYSGYLQSCAETANRSLLAALFMMNRLAEVNRQAAAHCRVDLQEAEDALRDLTAVVSETSPVLMAMAVDLALAGVQNEQKGDS</sequence>
<name>A0A1X3DAC5_9NEIS</name>
<dbReference type="STRING" id="194197.BWD09_06495"/>
<keyword evidence="2" id="KW-1185">Reference proteome</keyword>
<proteinExistence type="predicted"/>
<gene>
    <name evidence="1" type="ORF">BWD09_06495</name>
</gene>
<evidence type="ECO:0000313" key="1">
    <source>
        <dbReference type="EMBL" id="OSI16868.1"/>
    </source>
</evidence>
<evidence type="ECO:0000313" key="2">
    <source>
        <dbReference type="Proteomes" id="UP000193118"/>
    </source>
</evidence>
<dbReference type="AlphaFoldDB" id="A0A1X3DAC5"/>
<reference evidence="2" key="1">
    <citation type="submission" date="2017-01" db="EMBL/GenBank/DDBJ databases">
        <authorList>
            <person name="Wolfgang W.J."/>
            <person name="Cole J."/>
            <person name="Wroblewski D."/>
            <person name="Mcginnis J."/>
            <person name="Musser K.A."/>
        </authorList>
    </citation>
    <scope>NUCLEOTIDE SEQUENCE [LARGE SCALE GENOMIC DNA]</scope>
    <source>
        <strain evidence="2">DSM 19151</strain>
    </source>
</reference>
<organism evidence="1 2">
    <name type="scientific">Neisseria dentiae</name>
    <dbReference type="NCBI Taxonomy" id="194197"/>
    <lineage>
        <taxon>Bacteria</taxon>
        <taxon>Pseudomonadati</taxon>
        <taxon>Pseudomonadota</taxon>
        <taxon>Betaproteobacteria</taxon>
        <taxon>Neisseriales</taxon>
        <taxon>Neisseriaceae</taxon>
        <taxon>Neisseria</taxon>
    </lineage>
</organism>
<accession>A0A1X3DAC5</accession>
<dbReference type="Proteomes" id="UP000193118">
    <property type="component" value="Unassembled WGS sequence"/>
</dbReference>
<dbReference type="RefSeq" id="WP_085365896.1">
    <property type="nucleotide sequence ID" value="NZ_CAUJPZ010000029.1"/>
</dbReference>
<dbReference type="EMBL" id="MTBO01000013">
    <property type="protein sequence ID" value="OSI16868.1"/>
    <property type="molecule type" value="Genomic_DNA"/>
</dbReference>
<protein>
    <submittedName>
        <fullName evidence="1">Uncharacterized protein</fullName>
    </submittedName>
</protein>
<comment type="caution">
    <text evidence="1">The sequence shown here is derived from an EMBL/GenBank/DDBJ whole genome shotgun (WGS) entry which is preliminary data.</text>
</comment>
<dbReference type="GeneID" id="94580880"/>